<protein>
    <submittedName>
        <fullName evidence="1">Uncharacterized protein</fullName>
    </submittedName>
</protein>
<keyword evidence="2" id="KW-1185">Reference proteome</keyword>
<proteinExistence type="predicted"/>
<gene>
    <name evidence="1" type="ORF">ED236_07955</name>
</gene>
<dbReference type="Proteomes" id="UP000275137">
    <property type="component" value="Unassembled WGS sequence"/>
</dbReference>
<accession>A0A3N0V1E6</accession>
<dbReference type="EMBL" id="RJVP01000003">
    <property type="protein sequence ID" value="ROH86351.1"/>
    <property type="molecule type" value="Genomic_DNA"/>
</dbReference>
<reference evidence="1 2" key="1">
    <citation type="submission" date="2018-10" db="EMBL/GenBank/DDBJ databases">
        <authorList>
            <person name="Chen W.-M."/>
        </authorList>
    </citation>
    <scope>NUCLEOTIDE SEQUENCE [LARGE SCALE GENOMIC DNA]</scope>
    <source>
        <strain evidence="1 2">H-5</strain>
    </source>
</reference>
<evidence type="ECO:0000313" key="1">
    <source>
        <dbReference type="EMBL" id="ROH86351.1"/>
    </source>
</evidence>
<sequence length="141" mass="15928">MMRRYLWVLPAILLPLLVWQWTQRMAVEPAITRVVSCPNLPQACALQDGLQLRFDKAPVTLQPFRLYLTGMPLKAGTASFAMQGMEMGLNRYRLLADGEAWWAEVNLPVCVQGRSDWQLQLDLETAAGLQRVLLSFQAGQP</sequence>
<organism evidence="1 2">
    <name type="scientific">Pseudomethylobacillus aquaticus</name>
    <dbReference type="NCBI Taxonomy" id="2676064"/>
    <lineage>
        <taxon>Bacteria</taxon>
        <taxon>Pseudomonadati</taxon>
        <taxon>Pseudomonadota</taxon>
        <taxon>Betaproteobacteria</taxon>
        <taxon>Nitrosomonadales</taxon>
        <taxon>Methylophilaceae</taxon>
        <taxon>Pseudomethylobacillus</taxon>
    </lineage>
</organism>
<evidence type="ECO:0000313" key="2">
    <source>
        <dbReference type="Proteomes" id="UP000275137"/>
    </source>
</evidence>
<dbReference type="AlphaFoldDB" id="A0A3N0V1E6"/>
<comment type="caution">
    <text evidence="1">The sequence shown here is derived from an EMBL/GenBank/DDBJ whole genome shotgun (WGS) entry which is preliminary data.</text>
</comment>
<name>A0A3N0V1E6_9PROT</name>